<keyword evidence="3" id="KW-1185">Reference proteome</keyword>
<evidence type="ECO:0000313" key="2">
    <source>
        <dbReference type="EMBL" id="KAK9884938.1"/>
    </source>
</evidence>
<dbReference type="PANTHER" id="PTHR12811">
    <property type="entry name" value="VACUOLAR PROTEIN SORTING VPS16"/>
    <property type="match status" value="1"/>
</dbReference>
<accession>A0AAW1UUX7</accession>
<comment type="caution">
    <text evidence="2">The sequence shown here is derived from an EMBL/GenBank/DDBJ whole genome shotgun (WGS) entry which is preliminary data.</text>
</comment>
<evidence type="ECO:0000259" key="1">
    <source>
        <dbReference type="Pfam" id="PF04841"/>
    </source>
</evidence>
<dbReference type="GO" id="GO:0005765">
    <property type="term" value="C:lysosomal membrane"/>
    <property type="evidence" value="ECO:0007669"/>
    <property type="project" value="TreeGrafter"/>
</dbReference>
<dbReference type="GO" id="GO:0030897">
    <property type="term" value="C:HOPS complex"/>
    <property type="evidence" value="ECO:0007669"/>
    <property type="project" value="TreeGrafter"/>
</dbReference>
<feature type="domain" description="Vps16 N-terminal" evidence="1">
    <location>
        <begin position="1"/>
        <end position="328"/>
    </location>
</feature>
<reference evidence="2 3" key="1">
    <citation type="submission" date="2023-03" db="EMBL/GenBank/DDBJ databases">
        <title>Genome insight into feeding habits of ladybird beetles.</title>
        <authorList>
            <person name="Li H.-S."/>
            <person name="Huang Y.-H."/>
            <person name="Pang H."/>
        </authorList>
    </citation>
    <scope>NUCLEOTIDE SEQUENCE [LARGE SCALE GENOMIC DNA]</scope>
    <source>
        <strain evidence="2">SYSU_2023b</strain>
        <tissue evidence="2">Whole body</tissue>
    </source>
</reference>
<dbReference type="GO" id="GO:0042144">
    <property type="term" value="P:vacuole fusion, non-autophagic"/>
    <property type="evidence" value="ECO:0007669"/>
    <property type="project" value="TreeGrafter"/>
</dbReference>
<proteinExistence type="predicted"/>
<dbReference type="InterPro" id="IPR016534">
    <property type="entry name" value="VPS16"/>
</dbReference>
<organism evidence="2 3">
    <name type="scientific">Henosepilachna vigintioctopunctata</name>
    <dbReference type="NCBI Taxonomy" id="420089"/>
    <lineage>
        <taxon>Eukaryota</taxon>
        <taxon>Metazoa</taxon>
        <taxon>Ecdysozoa</taxon>
        <taxon>Arthropoda</taxon>
        <taxon>Hexapoda</taxon>
        <taxon>Insecta</taxon>
        <taxon>Pterygota</taxon>
        <taxon>Neoptera</taxon>
        <taxon>Endopterygota</taxon>
        <taxon>Coleoptera</taxon>
        <taxon>Polyphaga</taxon>
        <taxon>Cucujiformia</taxon>
        <taxon>Coccinelloidea</taxon>
        <taxon>Coccinellidae</taxon>
        <taxon>Epilachninae</taxon>
        <taxon>Epilachnini</taxon>
        <taxon>Henosepilachna</taxon>
    </lineage>
</organism>
<name>A0AAW1UUX7_9CUCU</name>
<dbReference type="Proteomes" id="UP001431783">
    <property type="component" value="Unassembled WGS sequence"/>
</dbReference>
<dbReference type="GO" id="GO:0003779">
    <property type="term" value="F:actin binding"/>
    <property type="evidence" value="ECO:0007669"/>
    <property type="project" value="TreeGrafter"/>
</dbReference>
<evidence type="ECO:0000313" key="3">
    <source>
        <dbReference type="Proteomes" id="UP001431783"/>
    </source>
</evidence>
<dbReference type="PANTHER" id="PTHR12811:SF0">
    <property type="entry name" value="VACUOLAR PROTEIN SORTING-ASSOCIATED PROTEIN 16 HOMOLOG"/>
    <property type="match status" value="1"/>
</dbReference>
<dbReference type="GO" id="GO:0005768">
    <property type="term" value="C:endosome"/>
    <property type="evidence" value="ECO:0007669"/>
    <property type="project" value="TreeGrafter"/>
</dbReference>
<gene>
    <name evidence="2" type="ORF">WA026_009174</name>
</gene>
<dbReference type="GO" id="GO:0006886">
    <property type="term" value="P:intracellular protein transport"/>
    <property type="evidence" value="ECO:0007669"/>
    <property type="project" value="InterPro"/>
</dbReference>
<dbReference type="GO" id="GO:0016197">
    <property type="term" value="P:endosomal transport"/>
    <property type="evidence" value="ECO:0007669"/>
    <property type="project" value="TreeGrafter"/>
</dbReference>
<dbReference type="InterPro" id="IPR006926">
    <property type="entry name" value="Vps16_N"/>
</dbReference>
<sequence length="442" mass="50849">MGWSNQEKLICIQDDGMVVLHDMYGRFEHSFLVSQKAQESKVVDAEIFTSPQNCTGVALLTLNDKVFLVNNILKPKCRQLSELPKDLKPNCWGIIAEEPQTEVLMACGKDLYRLKQDEHHTSVLLEPDISRPFNAIIMMSISFNARHIALFTDSGCIWLGSTNFRNKYYEIDTDIQYIPKQLMWCGNDAVAAYCERDNTVYLFGKHDNKITFFYDDSVHLAQEIDGIRIISNTTHELLQKVPQVVQKIFRINSTEPGSFLVEASKQFQKRSHRANEYILLVKKDLQVAVEQCIEAVGYEFDTDIQKKLIRAAQFGKCFISDTNTDKYVAMCRLLRVLNEVRNPRIGIPITMTQLTYQTNTVLLDRLIARKEYYLALQIAKYLKLPDKEGRNHILVHWAKYKVSQSQLEEETVAREIADKLGYTPGISYKEVAYVAAEHGRKK</sequence>
<protein>
    <recommendedName>
        <fullName evidence="1">Vps16 N-terminal domain-containing protein</fullName>
    </recommendedName>
</protein>
<dbReference type="AlphaFoldDB" id="A0AAW1UUX7"/>
<dbReference type="Pfam" id="PF04841">
    <property type="entry name" value="Vps16_N"/>
    <property type="match status" value="1"/>
</dbReference>
<dbReference type="EMBL" id="JARQZJ010000094">
    <property type="protein sequence ID" value="KAK9884938.1"/>
    <property type="molecule type" value="Genomic_DNA"/>
</dbReference>